<organism evidence="2 3">
    <name type="scientific">Ambrosia artemisiifolia</name>
    <name type="common">Common ragweed</name>
    <dbReference type="NCBI Taxonomy" id="4212"/>
    <lineage>
        <taxon>Eukaryota</taxon>
        <taxon>Viridiplantae</taxon>
        <taxon>Streptophyta</taxon>
        <taxon>Embryophyta</taxon>
        <taxon>Tracheophyta</taxon>
        <taxon>Spermatophyta</taxon>
        <taxon>Magnoliopsida</taxon>
        <taxon>eudicotyledons</taxon>
        <taxon>Gunneridae</taxon>
        <taxon>Pentapetalae</taxon>
        <taxon>asterids</taxon>
        <taxon>campanulids</taxon>
        <taxon>Asterales</taxon>
        <taxon>Asteraceae</taxon>
        <taxon>Asteroideae</taxon>
        <taxon>Heliantheae alliance</taxon>
        <taxon>Heliantheae</taxon>
        <taxon>Ambrosia</taxon>
    </lineage>
</organism>
<dbReference type="AlphaFoldDB" id="A0AAD5GT70"/>
<gene>
    <name evidence="2" type="ORF">M8C21_021455</name>
</gene>
<proteinExistence type="predicted"/>
<dbReference type="EMBL" id="JAMZMK010005874">
    <property type="protein sequence ID" value="KAI7751571.1"/>
    <property type="molecule type" value="Genomic_DNA"/>
</dbReference>
<reference evidence="2" key="1">
    <citation type="submission" date="2022-06" db="EMBL/GenBank/DDBJ databases">
        <title>Uncovering the hologenomic basis of an extraordinary plant invasion.</title>
        <authorList>
            <person name="Bieker V.C."/>
            <person name="Martin M.D."/>
            <person name="Gilbert T."/>
            <person name="Hodgins K."/>
            <person name="Battlay P."/>
            <person name="Petersen B."/>
            <person name="Wilson J."/>
        </authorList>
    </citation>
    <scope>NUCLEOTIDE SEQUENCE</scope>
    <source>
        <strain evidence="2">AA19_3_7</strain>
        <tissue evidence="2">Leaf</tissue>
    </source>
</reference>
<accession>A0AAD5GT70</accession>
<evidence type="ECO:0000313" key="2">
    <source>
        <dbReference type="EMBL" id="KAI7751571.1"/>
    </source>
</evidence>
<evidence type="ECO:0000256" key="1">
    <source>
        <dbReference type="SAM" id="MobiDB-lite"/>
    </source>
</evidence>
<protein>
    <submittedName>
        <fullName evidence="2">Uncharacterized protein</fullName>
    </submittedName>
</protein>
<name>A0AAD5GT70_AMBAR</name>
<keyword evidence="3" id="KW-1185">Reference proteome</keyword>
<comment type="caution">
    <text evidence="2">The sequence shown here is derived from an EMBL/GenBank/DDBJ whole genome shotgun (WGS) entry which is preliminary data.</text>
</comment>
<feature type="region of interest" description="Disordered" evidence="1">
    <location>
        <begin position="125"/>
        <end position="149"/>
    </location>
</feature>
<sequence>MDSNPSTPPWEVFEARHHLIPIVQEPPQNELDIAFALEPPPPVELEIPPVAAEHEPSPPVALDIPPLEPVIPVVQRDDGFVSDEDFDWNAAFDYVFPEEYPPLEDYMTPEVDVHDVIYTPEWAAGYETDPGAEYEEPYEPRLRKPVLPK</sequence>
<evidence type="ECO:0000313" key="3">
    <source>
        <dbReference type="Proteomes" id="UP001206925"/>
    </source>
</evidence>
<dbReference type="Proteomes" id="UP001206925">
    <property type="component" value="Unassembled WGS sequence"/>
</dbReference>